<sequence>MNRGTGMFRLFYDPAVWSSLDIKTLVDITDIANPLYPQALQAALAGAEKVHPLANRYSAKTEQGITWHICFRAINAAANPQDNTIRGFVYVPMTGLDGYVRVSLSQQDSDQVLGIINNHYRMSNGFHY</sequence>
<dbReference type="KEGG" id="asip:AQUSIP_10610"/>
<evidence type="ECO:0000313" key="1">
    <source>
        <dbReference type="EMBL" id="VVC75767.1"/>
    </source>
</evidence>
<gene>
    <name evidence="1" type="ORF">AQUSIP_10610</name>
</gene>
<name>A0A5E4PH27_9COXI</name>
<evidence type="ECO:0000313" key="2">
    <source>
        <dbReference type="Proteomes" id="UP000324194"/>
    </source>
</evidence>
<dbReference type="Proteomes" id="UP000324194">
    <property type="component" value="Chromosome 1"/>
</dbReference>
<keyword evidence="2" id="KW-1185">Reference proteome</keyword>
<proteinExistence type="predicted"/>
<reference evidence="1 2" key="1">
    <citation type="submission" date="2019-08" db="EMBL/GenBank/DDBJ databases">
        <authorList>
            <person name="Guy L."/>
        </authorList>
    </citation>
    <scope>NUCLEOTIDE SEQUENCE [LARGE SCALE GENOMIC DNA]</scope>
    <source>
        <strain evidence="1 2">SGT-108</strain>
    </source>
</reference>
<organism evidence="1 2">
    <name type="scientific">Aquicella siphonis</name>
    <dbReference type="NCBI Taxonomy" id="254247"/>
    <lineage>
        <taxon>Bacteria</taxon>
        <taxon>Pseudomonadati</taxon>
        <taxon>Pseudomonadota</taxon>
        <taxon>Gammaproteobacteria</taxon>
        <taxon>Legionellales</taxon>
        <taxon>Coxiellaceae</taxon>
        <taxon>Aquicella</taxon>
    </lineage>
</organism>
<accession>A0A5E4PH27</accession>
<dbReference type="EMBL" id="LR699119">
    <property type="protein sequence ID" value="VVC75767.1"/>
    <property type="molecule type" value="Genomic_DNA"/>
</dbReference>
<dbReference type="AlphaFoldDB" id="A0A5E4PH27"/>
<protein>
    <submittedName>
        <fullName evidence="1">Uncharacterized protein</fullName>
    </submittedName>
</protein>